<evidence type="ECO:0000256" key="1">
    <source>
        <dbReference type="ARBA" id="ARBA00007169"/>
    </source>
</evidence>
<gene>
    <name evidence="4" type="ORF">HMPREF1630_08345</name>
</gene>
<feature type="domain" description="Nitroreductase" evidence="2">
    <location>
        <begin position="382"/>
        <end position="549"/>
    </location>
</feature>
<sequence length="565" mass="65703">MFLNLKKYNKNKKYRLFCFPHAGGNRLTFEKWITDINSDIEVIPISLDERNPNDSFRDIANCISNEIYECLDERKFLFYGHSMGAALAFLVAYLCQNKFNKTPEKLIIAGRQSPQDKHNEKFHSSMGFEALLETLRENGGTPEELLNSETFKNLLLPEIMNDYKLHETFEYNGEIVSCPIVAHCGETDAEANKFIMNRWEKVTSNKFTIRSFKGGHFFPYKYEGYLQEIEKEILLRSDIMNNILYWSPTFFWSIQNNNLHIGNFNYGSSFKDLFPEFYFLTQNGISQDELIEKTGHQGIPKYKAFIRDLVKKKVLIYSPLEIQKLVSIQNKIIDAKMYRDELNYNSDLLNKYKKEKLNRNPISEEIVFEEIDVPEVAFSSIIENRKTIRKYSMKNIPKNVFLEIISCLRKRNEDSNYYYASAGGLYPIDIYVYVKESRISEIAGGLYYYSPCENKLKRIKTGEVLNSESQFFLNKEIFNGSAFTIFFIFDSNVTAPKYGGMSYLYACIDTGLIVSLVSYIASTYNIGSCSIGDMDYEKIKKIFPMSDTMSFIHSMEFGYADEEDI</sequence>
<dbReference type="Gene3D" id="3.40.50.1820">
    <property type="entry name" value="alpha/beta hydrolase"/>
    <property type="match status" value="1"/>
</dbReference>
<dbReference type="InterPro" id="IPR001031">
    <property type="entry name" value="Thioesterase"/>
</dbReference>
<dbReference type="InterPro" id="IPR000415">
    <property type="entry name" value="Nitroreductase-like"/>
</dbReference>
<reference evidence="4 5" key="1">
    <citation type="submission" date="2014-07" db="EMBL/GenBank/DDBJ databases">
        <authorList>
            <person name="McCorrison J."/>
            <person name="Sanka R."/>
            <person name="Torralba M."/>
            <person name="Gillis M."/>
            <person name="Haft D.H."/>
            <person name="Methe B."/>
            <person name="Sutton G."/>
            <person name="Nelson K.E."/>
        </authorList>
    </citation>
    <scope>NUCLEOTIDE SEQUENCE [LARGE SCALE GENOMIC DNA]</scope>
    <source>
        <strain evidence="4 5">S7-1-13</strain>
    </source>
</reference>
<dbReference type="Pfam" id="PF00975">
    <property type="entry name" value="Thioesterase"/>
    <property type="match status" value="1"/>
</dbReference>
<dbReference type="GO" id="GO:0016491">
    <property type="term" value="F:oxidoreductase activity"/>
    <property type="evidence" value="ECO:0007669"/>
    <property type="project" value="InterPro"/>
</dbReference>
<accession>A0A095Z3C0</accession>
<dbReference type="RefSeq" id="WP_008901405.1">
    <property type="nucleotide sequence ID" value="NZ_JRMW01000043.1"/>
</dbReference>
<dbReference type="Gene3D" id="3.40.109.10">
    <property type="entry name" value="NADH Oxidase"/>
    <property type="match status" value="1"/>
</dbReference>
<feature type="domain" description="Thioesterase" evidence="3">
    <location>
        <begin position="15"/>
        <end position="224"/>
    </location>
</feature>
<dbReference type="EMBL" id="JRMW01000043">
    <property type="protein sequence ID" value="KGF02999.1"/>
    <property type="molecule type" value="Genomic_DNA"/>
</dbReference>
<organism evidence="4 5">
    <name type="scientific">Anaerococcus lactolyticus S7-1-13</name>
    <dbReference type="NCBI Taxonomy" id="1284686"/>
    <lineage>
        <taxon>Bacteria</taxon>
        <taxon>Bacillati</taxon>
        <taxon>Bacillota</taxon>
        <taxon>Tissierellia</taxon>
        <taxon>Tissierellales</taxon>
        <taxon>Peptoniphilaceae</taxon>
        <taxon>Anaerococcus</taxon>
    </lineage>
</organism>
<dbReference type="InterPro" id="IPR020051">
    <property type="entry name" value="SagB-type_dehydrogenase"/>
</dbReference>
<evidence type="ECO:0000313" key="5">
    <source>
        <dbReference type="Proteomes" id="UP000029579"/>
    </source>
</evidence>
<evidence type="ECO:0000259" key="3">
    <source>
        <dbReference type="Pfam" id="PF00975"/>
    </source>
</evidence>
<dbReference type="PANTHER" id="PTHR11487:SF0">
    <property type="entry name" value="S-ACYL FATTY ACID SYNTHASE THIOESTERASE, MEDIUM CHAIN"/>
    <property type="match status" value="1"/>
</dbReference>
<dbReference type="InterPro" id="IPR029479">
    <property type="entry name" value="Nitroreductase"/>
</dbReference>
<evidence type="ECO:0000313" key="4">
    <source>
        <dbReference type="EMBL" id="KGF02999.1"/>
    </source>
</evidence>
<dbReference type="OrthoDB" id="9801593at2"/>
<dbReference type="NCBIfam" id="TIGR03605">
    <property type="entry name" value="antibiot_sagB"/>
    <property type="match status" value="1"/>
</dbReference>
<dbReference type="SUPFAM" id="SSF53474">
    <property type="entry name" value="alpha/beta-Hydrolases"/>
    <property type="match status" value="1"/>
</dbReference>
<dbReference type="PANTHER" id="PTHR11487">
    <property type="entry name" value="THIOESTERASE"/>
    <property type="match status" value="1"/>
</dbReference>
<dbReference type="CDD" id="cd02142">
    <property type="entry name" value="McbC_SagB-like_oxidoreductase"/>
    <property type="match status" value="1"/>
</dbReference>
<dbReference type="Pfam" id="PF00881">
    <property type="entry name" value="Nitroreductase"/>
    <property type="match status" value="1"/>
</dbReference>
<comment type="caution">
    <text evidence="4">The sequence shown here is derived from an EMBL/GenBank/DDBJ whole genome shotgun (WGS) entry which is preliminary data.</text>
</comment>
<dbReference type="eggNOG" id="COG0778">
    <property type="taxonomic scope" value="Bacteria"/>
</dbReference>
<dbReference type="Proteomes" id="UP000029579">
    <property type="component" value="Unassembled WGS sequence"/>
</dbReference>
<protein>
    <submittedName>
        <fullName evidence="4">Uncharacterized protein</fullName>
    </submittedName>
</protein>
<dbReference type="GO" id="GO:0008610">
    <property type="term" value="P:lipid biosynthetic process"/>
    <property type="evidence" value="ECO:0007669"/>
    <property type="project" value="TreeGrafter"/>
</dbReference>
<dbReference type="InterPro" id="IPR012223">
    <property type="entry name" value="TEII"/>
</dbReference>
<proteinExistence type="inferred from homology"/>
<name>A0A095Z3C0_9FIRM</name>
<evidence type="ECO:0000259" key="2">
    <source>
        <dbReference type="Pfam" id="PF00881"/>
    </source>
</evidence>
<dbReference type="InterPro" id="IPR029058">
    <property type="entry name" value="AB_hydrolase_fold"/>
</dbReference>
<comment type="similarity">
    <text evidence="1">Belongs to the thioesterase family.</text>
</comment>
<dbReference type="eggNOG" id="COG3208">
    <property type="taxonomic scope" value="Bacteria"/>
</dbReference>
<dbReference type="AlphaFoldDB" id="A0A095Z3C0"/>
<dbReference type="SUPFAM" id="SSF55469">
    <property type="entry name" value="FMN-dependent nitroreductase-like"/>
    <property type="match status" value="1"/>
</dbReference>